<evidence type="ECO:0000256" key="1">
    <source>
        <dbReference type="ARBA" id="ARBA00013260"/>
    </source>
</evidence>
<dbReference type="RefSeq" id="WP_168105025.1">
    <property type="nucleotide sequence ID" value="NZ_CP051215.1"/>
</dbReference>
<comment type="function">
    <text evidence="8">Hydrolyzes ribosome-free peptidyl-tRNAs (with 1 or more amino acids incorporated), which drop off the ribosome during protein synthesis, or as a result of ribosome stalling.</text>
</comment>
<evidence type="ECO:0000313" key="12">
    <source>
        <dbReference type="Proteomes" id="UP000584587"/>
    </source>
</evidence>
<comment type="subcellular location">
    <subcellularLocation>
        <location evidence="8">Cytoplasm</location>
    </subcellularLocation>
</comment>
<evidence type="ECO:0000256" key="7">
    <source>
        <dbReference type="ARBA" id="ARBA00050038"/>
    </source>
</evidence>
<dbReference type="AlphaFoldDB" id="A0A846TSR1"/>
<keyword evidence="4 8" id="KW-0694">RNA-binding</keyword>
<feature type="site" description="Discriminates between blocked and unblocked aminoacyl-tRNA" evidence="8">
    <location>
        <position position="9"/>
    </location>
</feature>
<dbReference type="InterPro" id="IPR001328">
    <property type="entry name" value="Pept_tRNA_hydro"/>
</dbReference>
<comment type="catalytic activity">
    <reaction evidence="6 8 9">
        <text>an N-acyl-L-alpha-aminoacyl-tRNA + H2O = an N-acyl-L-amino acid + a tRNA + H(+)</text>
        <dbReference type="Rhea" id="RHEA:54448"/>
        <dbReference type="Rhea" id="RHEA-COMP:10123"/>
        <dbReference type="Rhea" id="RHEA-COMP:13883"/>
        <dbReference type="ChEBI" id="CHEBI:15377"/>
        <dbReference type="ChEBI" id="CHEBI:15378"/>
        <dbReference type="ChEBI" id="CHEBI:59874"/>
        <dbReference type="ChEBI" id="CHEBI:78442"/>
        <dbReference type="ChEBI" id="CHEBI:138191"/>
        <dbReference type="EC" id="3.1.1.29"/>
    </reaction>
</comment>
<dbReference type="GO" id="GO:0005737">
    <property type="term" value="C:cytoplasm"/>
    <property type="evidence" value="ECO:0007669"/>
    <property type="project" value="UniProtKB-SubCell"/>
</dbReference>
<dbReference type="Pfam" id="PF01195">
    <property type="entry name" value="Pept_tRNA_hydro"/>
    <property type="match status" value="1"/>
</dbReference>
<keyword evidence="8" id="KW-0963">Cytoplasm</keyword>
<keyword evidence="2 8" id="KW-0820">tRNA-binding</keyword>
<evidence type="ECO:0000256" key="8">
    <source>
        <dbReference type="HAMAP-Rule" id="MF_00083"/>
    </source>
</evidence>
<sequence>MKLIVGLGNPGKKYELTRHNAGFIVLDSLSKELKVSLKQHKFDGEFVKTKYKSQDVILLKPLTFMNLSGSCVVSFMNYFKIKSEDVLIIHDEIDLPFGRIQFKNKGSAAGHNGLTDIFEKTKAKDLMRLRIGVGRNAKFSTVDWVLSNFDYQELLLINNNEKFFVDAILTWLKDDNITNLMNKFNNQQF</sequence>
<evidence type="ECO:0000256" key="6">
    <source>
        <dbReference type="ARBA" id="ARBA00048707"/>
    </source>
</evidence>
<comment type="similarity">
    <text evidence="5 8 10">Belongs to the PTH family.</text>
</comment>
<dbReference type="EMBL" id="JAAVVK010000002">
    <property type="protein sequence ID" value="NKE38545.1"/>
    <property type="molecule type" value="Genomic_DNA"/>
</dbReference>
<evidence type="ECO:0000256" key="9">
    <source>
        <dbReference type="RuleBase" id="RU000673"/>
    </source>
</evidence>
<comment type="subunit">
    <text evidence="8">Monomer.</text>
</comment>
<dbReference type="GO" id="GO:0000049">
    <property type="term" value="F:tRNA binding"/>
    <property type="evidence" value="ECO:0007669"/>
    <property type="project" value="UniProtKB-UniRule"/>
</dbReference>
<feature type="active site" description="Proton acceptor" evidence="8">
    <location>
        <position position="19"/>
    </location>
</feature>
<feature type="site" description="Stabilizes the basic form of H active site to accept a proton" evidence="8">
    <location>
        <position position="91"/>
    </location>
</feature>
<dbReference type="SUPFAM" id="SSF53178">
    <property type="entry name" value="Peptidyl-tRNA hydrolase-like"/>
    <property type="match status" value="1"/>
</dbReference>
<proteinExistence type="inferred from homology"/>
<protein>
    <recommendedName>
        <fullName evidence="7 8">Peptidyl-tRNA hydrolase</fullName>
        <shortName evidence="8">Pth</shortName>
        <ecNumber evidence="1 8">3.1.1.29</ecNumber>
    </recommendedName>
</protein>
<dbReference type="PANTHER" id="PTHR17224">
    <property type="entry name" value="PEPTIDYL-TRNA HYDROLASE"/>
    <property type="match status" value="1"/>
</dbReference>
<dbReference type="CDD" id="cd00462">
    <property type="entry name" value="PTH"/>
    <property type="match status" value="1"/>
</dbReference>
<feature type="binding site" evidence="8">
    <location>
        <position position="66"/>
    </location>
    <ligand>
        <name>tRNA</name>
        <dbReference type="ChEBI" id="CHEBI:17843"/>
    </ligand>
</feature>
<dbReference type="GO" id="GO:0004045">
    <property type="term" value="F:peptidyl-tRNA hydrolase activity"/>
    <property type="evidence" value="ECO:0007669"/>
    <property type="project" value="UniProtKB-UniRule"/>
</dbReference>
<reference evidence="11 12" key="1">
    <citation type="submission" date="2020-04" db="EMBL/GenBank/DDBJ databases">
        <title>Complete genome sequence of Spiroplasma platyhelix ATCC 51748, an insect isolate.</title>
        <authorList>
            <person name="Green E.A."/>
            <person name="Klassen J.L."/>
        </authorList>
    </citation>
    <scope>NUCLEOTIDE SEQUENCE [LARGE SCALE GENOMIC DNA]</scope>
    <source>
        <strain evidence="11 12">PALS-1</strain>
    </source>
</reference>
<comment type="caution">
    <text evidence="11">The sequence shown here is derived from an EMBL/GenBank/DDBJ whole genome shotgun (WGS) entry which is preliminary data.</text>
</comment>
<dbReference type="GO" id="GO:0072344">
    <property type="term" value="P:rescue of stalled ribosome"/>
    <property type="evidence" value="ECO:0007669"/>
    <property type="project" value="UniProtKB-UniRule"/>
</dbReference>
<evidence type="ECO:0000256" key="3">
    <source>
        <dbReference type="ARBA" id="ARBA00022801"/>
    </source>
</evidence>
<dbReference type="NCBIfam" id="TIGR00447">
    <property type="entry name" value="pth"/>
    <property type="match status" value="1"/>
</dbReference>
<evidence type="ECO:0000256" key="2">
    <source>
        <dbReference type="ARBA" id="ARBA00022555"/>
    </source>
</evidence>
<keyword evidence="12" id="KW-1185">Reference proteome</keyword>
<organism evidence="11 12">
    <name type="scientific">Spiroplasma platyhelix PALS-1</name>
    <dbReference type="NCBI Taxonomy" id="1276218"/>
    <lineage>
        <taxon>Bacteria</taxon>
        <taxon>Bacillati</taxon>
        <taxon>Mycoplasmatota</taxon>
        <taxon>Mollicutes</taxon>
        <taxon>Entomoplasmatales</taxon>
        <taxon>Spiroplasmataceae</taxon>
        <taxon>Spiroplasma</taxon>
    </lineage>
</organism>
<evidence type="ECO:0000256" key="10">
    <source>
        <dbReference type="RuleBase" id="RU004320"/>
    </source>
</evidence>
<dbReference type="PANTHER" id="PTHR17224:SF1">
    <property type="entry name" value="PEPTIDYL-TRNA HYDROLASE"/>
    <property type="match status" value="1"/>
</dbReference>
<dbReference type="EC" id="3.1.1.29" evidence="1 8"/>
<evidence type="ECO:0000256" key="5">
    <source>
        <dbReference type="ARBA" id="ARBA00038063"/>
    </source>
</evidence>
<feature type="binding site" evidence="8">
    <location>
        <position position="64"/>
    </location>
    <ligand>
        <name>tRNA</name>
        <dbReference type="ChEBI" id="CHEBI:17843"/>
    </ligand>
</feature>
<dbReference type="InterPro" id="IPR036416">
    <property type="entry name" value="Pept_tRNA_hydro_sf"/>
</dbReference>
<evidence type="ECO:0000313" key="11">
    <source>
        <dbReference type="EMBL" id="NKE38545.1"/>
    </source>
</evidence>
<feature type="binding site" evidence="8">
    <location>
        <position position="112"/>
    </location>
    <ligand>
        <name>tRNA</name>
        <dbReference type="ChEBI" id="CHEBI:17843"/>
    </ligand>
</feature>
<feature type="binding site" evidence="8">
    <location>
        <position position="14"/>
    </location>
    <ligand>
        <name>tRNA</name>
        <dbReference type="ChEBI" id="CHEBI:17843"/>
    </ligand>
</feature>
<name>A0A846TSR1_9MOLU</name>
<dbReference type="Gene3D" id="3.40.50.1470">
    <property type="entry name" value="Peptidyl-tRNA hydrolase"/>
    <property type="match status" value="1"/>
</dbReference>
<evidence type="ECO:0000256" key="4">
    <source>
        <dbReference type="ARBA" id="ARBA00022884"/>
    </source>
</evidence>
<dbReference type="HAMAP" id="MF_00083">
    <property type="entry name" value="Pept_tRNA_hydro_bact"/>
    <property type="match status" value="1"/>
</dbReference>
<dbReference type="GO" id="GO:0006515">
    <property type="term" value="P:protein quality control for misfolded or incompletely synthesized proteins"/>
    <property type="evidence" value="ECO:0007669"/>
    <property type="project" value="UniProtKB-UniRule"/>
</dbReference>
<dbReference type="Proteomes" id="UP000584587">
    <property type="component" value="Unassembled WGS sequence"/>
</dbReference>
<dbReference type="FunFam" id="3.40.50.1470:FF:000001">
    <property type="entry name" value="Peptidyl-tRNA hydrolase"/>
    <property type="match status" value="1"/>
</dbReference>
<keyword evidence="3 8" id="KW-0378">Hydrolase</keyword>
<comment type="function">
    <text evidence="8">Catalyzes the release of premature peptidyl moieties from peptidyl-tRNA molecules trapped in stalled 50S ribosomal subunits, and thus maintains levels of free tRNAs and 50S ribosomes.</text>
</comment>
<gene>
    <name evidence="8" type="primary">pth</name>
    <name evidence="11" type="ORF">HER12_02100</name>
</gene>
<dbReference type="InterPro" id="IPR018171">
    <property type="entry name" value="Pept_tRNA_hydro_CS"/>
</dbReference>
<dbReference type="PROSITE" id="PS01195">
    <property type="entry name" value="PEPT_TRNA_HYDROL_1"/>
    <property type="match status" value="1"/>
</dbReference>
<accession>A0A846TSR1</accession>